<accession>A0A1I7XC37</accession>
<proteinExistence type="predicted"/>
<reference evidence="3" key="1">
    <citation type="submission" date="2016-11" db="UniProtKB">
        <authorList>
            <consortium name="WormBaseParasite"/>
        </authorList>
    </citation>
    <scope>IDENTIFICATION</scope>
</reference>
<dbReference type="Proteomes" id="UP000095283">
    <property type="component" value="Unplaced"/>
</dbReference>
<organism evidence="2 3">
    <name type="scientific">Heterorhabditis bacteriophora</name>
    <name type="common">Entomopathogenic nematode worm</name>
    <dbReference type="NCBI Taxonomy" id="37862"/>
    <lineage>
        <taxon>Eukaryota</taxon>
        <taxon>Metazoa</taxon>
        <taxon>Ecdysozoa</taxon>
        <taxon>Nematoda</taxon>
        <taxon>Chromadorea</taxon>
        <taxon>Rhabditida</taxon>
        <taxon>Rhabditina</taxon>
        <taxon>Rhabditomorpha</taxon>
        <taxon>Strongyloidea</taxon>
        <taxon>Heterorhabditidae</taxon>
        <taxon>Heterorhabditis</taxon>
    </lineage>
</organism>
<name>A0A1I7XC37_HETBA</name>
<evidence type="ECO:0000256" key="1">
    <source>
        <dbReference type="SAM" id="MobiDB-lite"/>
    </source>
</evidence>
<evidence type="ECO:0000313" key="3">
    <source>
        <dbReference type="WBParaSite" id="Hba_15254"/>
    </source>
</evidence>
<dbReference type="AlphaFoldDB" id="A0A1I7XC37"/>
<dbReference type="WBParaSite" id="Hba_15254">
    <property type="protein sequence ID" value="Hba_15254"/>
    <property type="gene ID" value="Hba_15254"/>
</dbReference>
<keyword evidence="2" id="KW-1185">Reference proteome</keyword>
<feature type="region of interest" description="Disordered" evidence="1">
    <location>
        <begin position="263"/>
        <end position="290"/>
    </location>
</feature>
<evidence type="ECO:0000313" key="2">
    <source>
        <dbReference type="Proteomes" id="UP000095283"/>
    </source>
</evidence>
<sequence length="339" mass="37804">MRSRPMQRVSFDAIGRLFGLRKPFESHSLRVAGHDQNYLPDREDLPSNCVETHPLHRSTSHCFANSRDPHLSLFRTSAGSAQMQIVNYYLLAEKSKTEPAEIDTATPPPEHPHLPLGHEDSVTNAYFRLTVVAGPGHPLDEFDNKEFAQTEVASGTWTEPNLRLLSHLTRPTPQGHPNISRLKLRNDRRRALTVSQAVYYNISNILELYVVEDNDHKLHLVRDLHLLHLFRFLQAFLVILELHYLQEGRVVHLDLDFRGPSGPGTSTTFPGGPAGPGFPGCPSFPPGPGGPGVSHRNLFDSYLVPGDFKEPADRGSSTIAGYIAQLPNINKLKPKMEGE</sequence>
<protein>
    <submittedName>
        <fullName evidence="3">Protein kinase domain-containing protein</fullName>
    </submittedName>
</protein>